<organism evidence="11 12">
    <name type="scientific">Amorphotheca resinae ATCC 22711</name>
    <dbReference type="NCBI Taxonomy" id="857342"/>
    <lineage>
        <taxon>Eukaryota</taxon>
        <taxon>Fungi</taxon>
        <taxon>Dikarya</taxon>
        <taxon>Ascomycota</taxon>
        <taxon>Pezizomycotina</taxon>
        <taxon>Leotiomycetes</taxon>
        <taxon>Helotiales</taxon>
        <taxon>Amorphothecaceae</taxon>
        <taxon>Amorphotheca</taxon>
    </lineage>
</organism>
<dbReference type="PANTHER" id="PTHR48022">
    <property type="entry name" value="PLASTIDIC GLUCOSE TRANSPORTER 4"/>
    <property type="match status" value="1"/>
</dbReference>
<dbReference type="PRINTS" id="PR00171">
    <property type="entry name" value="SUGRTRNSPORT"/>
</dbReference>
<feature type="domain" description="Major facilitator superfamily (MFS) profile" evidence="10">
    <location>
        <begin position="23"/>
        <end position="466"/>
    </location>
</feature>
<dbReference type="STRING" id="857342.A0A2T3B793"/>
<name>A0A2T3B793_AMORE</name>
<gene>
    <name evidence="11" type="ORF">M430DRAFT_116199</name>
</gene>
<dbReference type="SUPFAM" id="SSF103473">
    <property type="entry name" value="MFS general substrate transporter"/>
    <property type="match status" value="1"/>
</dbReference>
<keyword evidence="5 9" id="KW-1133">Transmembrane helix</keyword>
<evidence type="ECO:0000256" key="9">
    <source>
        <dbReference type="SAM" id="Phobius"/>
    </source>
</evidence>
<dbReference type="GO" id="GO:0016020">
    <property type="term" value="C:membrane"/>
    <property type="evidence" value="ECO:0007669"/>
    <property type="project" value="UniProtKB-SubCell"/>
</dbReference>
<keyword evidence="3 7" id="KW-0813">Transport</keyword>
<accession>A0A2T3B793</accession>
<dbReference type="OrthoDB" id="6612291at2759"/>
<dbReference type="InterPro" id="IPR036259">
    <property type="entry name" value="MFS_trans_sf"/>
</dbReference>
<dbReference type="PROSITE" id="PS50850">
    <property type="entry name" value="MFS"/>
    <property type="match status" value="1"/>
</dbReference>
<dbReference type="GeneID" id="36569706"/>
<dbReference type="PROSITE" id="PS00216">
    <property type="entry name" value="SUGAR_TRANSPORT_1"/>
    <property type="match status" value="1"/>
</dbReference>
<feature type="transmembrane region" description="Helical" evidence="9">
    <location>
        <begin position="443"/>
        <end position="462"/>
    </location>
</feature>
<dbReference type="EMBL" id="KZ679008">
    <property type="protein sequence ID" value="PSS22730.1"/>
    <property type="molecule type" value="Genomic_DNA"/>
</dbReference>
<evidence type="ECO:0000256" key="3">
    <source>
        <dbReference type="ARBA" id="ARBA00022448"/>
    </source>
</evidence>
<evidence type="ECO:0000256" key="5">
    <source>
        <dbReference type="ARBA" id="ARBA00022989"/>
    </source>
</evidence>
<dbReference type="FunFam" id="1.20.1250.20:FF:000061">
    <property type="entry name" value="MFS sugar transporter"/>
    <property type="match status" value="1"/>
</dbReference>
<feature type="transmembrane region" description="Helical" evidence="9">
    <location>
        <begin position="317"/>
        <end position="337"/>
    </location>
</feature>
<feature type="transmembrane region" description="Helical" evidence="9">
    <location>
        <begin position="65"/>
        <end position="88"/>
    </location>
</feature>
<dbReference type="NCBIfam" id="TIGR00879">
    <property type="entry name" value="SP"/>
    <property type="match status" value="1"/>
</dbReference>
<dbReference type="RefSeq" id="XP_024722776.1">
    <property type="nucleotide sequence ID" value="XM_024861625.1"/>
</dbReference>
<protein>
    <recommendedName>
        <fullName evidence="10">Major facilitator superfamily (MFS) profile domain-containing protein</fullName>
    </recommendedName>
</protein>
<feature type="transmembrane region" description="Helical" evidence="9">
    <location>
        <begin position="154"/>
        <end position="172"/>
    </location>
</feature>
<dbReference type="GO" id="GO:0005351">
    <property type="term" value="F:carbohydrate:proton symporter activity"/>
    <property type="evidence" value="ECO:0007669"/>
    <property type="project" value="TreeGrafter"/>
</dbReference>
<evidence type="ECO:0000256" key="4">
    <source>
        <dbReference type="ARBA" id="ARBA00022692"/>
    </source>
</evidence>
<feature type="transmembrane region" description="Helical" evidence="9">
    <location>
        <begin position="97"/>
        <end position="116"/>
    </location>
</feature>
<sequence length="555" mass="60884">MGLLNYTGFLGNSVTGGALEALVCAASASGFLLFGYDQGIMSGIITEDNFLTYFPGMEPDNKSGAVQALVVAIYEVGCLMGSIFIIAYGDTLGRRRAVLLGVIIMLVGTAIQASSFEIAQMIVGRIVTGVGNGMNTSSIPVWQSEMAPPKIRGFLVLFEGALIAAGIMISYWLNYGFFFVTQYGSFQWRFPIAFQAVFGFILFVGVLALPESPRWLLKHDKDDVAIEILCRLKRAGPDDPEIHDEVASIKQIAEITRGKKLTLKEFYGNGPEMNRWRVSIAYTSQFFQQAGGTNLVTYYATTVFESSLGFSPSLSRLLTACYGTLYLAAAIFALFIVDRFGRRKMMILGSVGMGVSSLIIGACLSQTTDTYKAPAFAATVFIFVFIGFFAIGWLGVTWLYPAEVTPIRIRAQANGLSTSFNWLGNYAVVQLAPIMINKIAWKTYFVFMCFNFAFIPVIWFTFVETKGYPLEKLDAIFEEAYQKKENPVLTERRIRKGAKLEKEKAGLIDANGGPITDSPGNGTDQNVDVEKFRGSDAQLSHKSGTSAAEMGTQRE</sequence>
<keyword evidence="12" id="KW-1185">Reference proteome</keyword>
<dbReference type="PANTHER" id="PTHR48022:SF68">
    <property type="entry name" value="MAJOR FACILITATOR SUPERFAMILY (MFS) PROFILE DOMAIN-CONTAINING PROTEIN-RELATED"/>
    <property type="match status" value="1"/>
</dbReference>
<proteinExistence type="inferred from homology"/>
<comment type="similarity">
    <text evidence="2 7">Belongs to the major facilitator superfamily. Sugar transporter (TC 2.A.1.1) family.</text>
</comment>
<dbReference type="Pfam" id="PF00083">
    <property type="entry name" value="Sugar_tr"/>
    <property type="match status" value="1"/>
</dbReference>
<feature type="region of interest" description="Disordered" evidence="8">
    <location>
        <begin position="505"/>
        <end position="555"/>
    </location>
</feature>
<dbReference type="Gene3D" id="1.20.1250.20">
    <property type="entry name" value="MFS general substrate transporter like domains"/>
    <property type="match status" value="1"/>
</dbReference>
<feature type="transmembrane region" description="Helical" evidence="9">
    <location>
        <begin position="376"/>
        <end position="400"/>
    </location>
</feature>
<keyword evidence="4 9" id="KW-0812">Transmembrane</keyword>
<feature type="transmembrane region" description="Helical" evidence="9">
    <location>
        <begin position="343"/>
        <end position="364"/>
    </location>
</feature>
<evidence type="ECO:0000313" key="12">
    <source>
        <dbReference type="Proteomes" id="UP000241818"/>
    </source>
</evidence>
<comment type="subcellular location">
    <subcellularLocation>
        <location evidence="1">Membrane</location>
        <topology evidence="1">Multi-pass membrane protein</topology>
    </subcellularLocation>
</comment>
<evidence type="ECO:0000256" key="7">
    <source>
        <dbReference type="RuleBase" id="RU003346"/>
    </source>
</evidence>
<dbReference type="InterPro" id="IPR003663">
    <property type="entry name" value="Sugar/inositol_transpt"/>
</dbReference>
<evidence type="ECO:0000259" key="10">
    <source>
        <dbReference type="PROSITE" id="PS50850"/>
    </source>
</evidence>
<evidence type="ECO:0000256" key="2">
    <source>
        <dbReference type="ARBA" id="ARBA00010992"/>
    </source>
</evidence>
<dbReference type="InterPro" id="IPR005829">
    <property type="entry name" value="Sugar_transporter_CS"/>
</dbReference>
<dbReference type="InterPro" id="IPR050360">
    <property type="entry name" value="MFS_Sugar_Transporters"/>
</dbReference>
<evidence type="ECO:0000256" key="8">
    <source>
        <dbReference type="SAM" id="MobiDB-lite"/>
    </source>
</evidence>
<dbReference type="InParanoid" id="A0A2T3B793"/>
<dbReference type="Proteomes" id="UP000241818">
    <property type="component" value="Unassembled WGS sequence"/>
</dbReference>
<evidence type="ECO:0000313" key="11">
    <source>
        <dbReference type="EMBL" id="PSS22730.1"/>
    </source>
</evidence>
<dbReference type="AlphaFoldDB" id="A0A2T3B793"/>
<dbReference type="InterPro" id="IPR020846">
    <property type="entry name" value="MFS_dom"/>
</dbReference>
<reference evidence="11 12" key="1">
    <citation type="journal article" date="2018" name="New Phytol.">
        <title>Comparative genomics and transcriptomics depict ericoid mycorrhizal fungi as versatile saprotrophs and plant mutualists.</title>
        <authorList>
            <person name="Martino E."/>
            <person name="Morin E."/>
            <person name="Grelet G.A."/>
            <person name="Kuo A."/>
            <person name="Kohler A."/>
            <person name="Daghino S."/>
            <person name="Barry K.W."/>
            <person name="Cichocki N."/>
            <person name="Clum A."/>
            <person name="Dockter R.B."/>
            <person name="Hainaut M."/>
            <person name="Kuo R.C."/>
            <person name="LaButti K."/>
            <person name="Lindahl B.D."/>
            <person name="Lindquist E.A."/>
            <person name="Lipzen A."/>
            <person name="Khouja H.R."/>
            <person name="Magnuson J."/>
            <person name="Murat C."/>
            <person name="Ohm R.A."/>
            <person name="Singer S.W."/>
            <person name="Spatafora J.W."/>
            <person name="Wang M."/>
            <person name="Veneault-Fourrey C."/>
            <person name="Henrissat B."/>
            <person name="Grigoriev I.V."/>
            <person name="Martin F.M."/>
            <person name="Perotto S."/>
        </authorList>
    </citation>
    <scope>NUCLEOTIDE SEQUENCE [LARGE SCALE GENOMIC DNA]</scope>
    <source>
        <strain evidence="11 12">ATCC 22711</strain>
    </source>
</reference>
<evidence type="ECO:0000256" key="6">
    <source>
        <dbReference type="ARBA" id="ARBA00023136"/>
    </source>
</evidence>
<evidence type="ECO:0000256" key="1">
    <source>
        <dbReference type="ARBA" id="ARBA00004141"/>
    </source>
</evidence>
<dbReference type="InterPro" id="IPR005828">
    <property type="entry name" value="MFS_sugar_transport-like"/>
</dbReference>
<feature type="compositionally biased region" description="Polar residues" evidence="8">
    <location>
        <begin position="537"/>
        <end position="546"/>
    </location>
</feature>
<keyword evidence="6 9" id="KW-0472">Membrane</keyword>
<feature type="transmembrane region" description="Helical" evidence="9">
    <location>
        <begin position="192"/>
        <end position="209"/>
    </location>
</feature>